<dbReference type="PROSITE" id="PS51021">
    <property type="entry name" value="BAR"/>
    <property type="match status" value="1"/>
</dbReference>
<protein>
    <recommendedName>
        <fullName evidence="2">BAR domain-containing protein</fullName>
    </recommendedName>
</protein>
<name>A0ABN9A3G8_RANTA</name>
<dbReference type="EMBL" id="OX460343">
    <property type="protein sequence ID" value="CAI9180788.1"/>
    <property type="molecule type" value="Genomic_DNA"/>
</dbReference>
<gene>
    <name evidence="3" type="ORF">MRATA1EN1_LOCUS29750</name>
</gene>
<accession>A0ABN9A3G8</accession>
<dbReference type="SUPFAM" id="SSF103657">
    <property type="entry name" value="BAR/IMD domain-like"/>
    <property type="match status" value="1"/>
</dbReference>
<dbReference type="Proteomes" id="UP001176941">
    <property type="component" value="Chromosome X"/>
</dbReference>
<keyword evidence="1" id="KW-0343">GTPase activation</keyword>
<keyword evidence="4" id="KW-1185">Reference proteome</keyword>
<evidence type="ECO:0000313" key="3">
    <source>
        <dbReference type="EMBL" id="CAI9180788.1"/>
    </source>
</evidence>
<evidence type="ECO:0000259" key="2">
    <source>
        <dbReference type="PROSITE" id="PS51021"/>
    </source>
</evidence>
<organism evidence="3 4">
    <name type="scientific">Rangifer tarandus platyrhynchus</name>
    <name type="common">Svalbard reindeer</name>
    <dbReference type="NCBI Taxonomy" id="3082113"/>
    <lineage>
        <taxon>Eukaryota</taxon>
        <taxon>Metazoa</taxon>
        <taxon>Chordata</taxon>
        <taxon>Craniata</taxon>
        <taxon>Vertebrata</taxon>
        <taxon>Euteleostomi</taxon>
        <taxon>Mammalia</taxon>
        <taxon>Eutheria</taxon>
        <taxon>Laurasiatheria</taxon>
        <taxon>Artiodactyla</taxon>
        <taxon>Ruminantia</taxon>
        <taxon>Pecora</taxon>
        <taxon>Cervidae</taxon>
        <taxon>Odocoileinae</taxon>
        <taxon>Rangifer</taxon>
    </lineage>
</organism>
<proteinExistence type="predicted"/>
<dbReference type="PANTHER" id="PTHR14130">
    <property type="entry name" value="3BP-1 RELATED RHOGAP"/>
    <property type="match status" value="1"/>
</dbReference>
<dbReference type="InterPro" id="IPR047165">
    <property type="entry name" value="RHG17/44/SH3BP1-like"/>
</dbReference>
<sequence length="115" mass="13386">MLERCGDAENQLALELSQHEVFVKKEIVVPLYSIAEMEIPDIQKQRKQLAKLVLDWDLVRTREHQAHKFSGTNLQGLPPKIDDLKEEMDEVGNKVEEYKDQLAVDMYNFMVKEGE</sequence>
<reference evidence="3" key="1">
    <citation type="submission" date="2023-04" db="EMBL/GenBank/DDBJ databases">
        <authorList>
            <consortium name="ELIXIR-Norway"/>
        </authorList>
    </citation>
    <scope>NUCLEOTIDE SEQUENCE [LARGE SCALE GENOMIC DNA]</scope>
</reference>
<evidence type="ECO:0000313" key="4">
    <source>
        <dbReference type="Proteomes" id="UP001176941"/>
    </source>
</evidence>
<dbReference type="PANTHER" id="PTHR14130:SF3">
    <property type="entry name" value="RHO GTPASE-ACTIVATING PROTEIN 17"/>
    <property type="match status" value="1"/>
</dbReference>
<dbReference type="Pfam" id="PF03114">
    <property type="entry name" value="BAR"/>
    <property type="match status" value="1"/>
</dbReference>
<dbReference type="Gene3D" id="1.20.1270.60">
    <property type="entry name" value="Arfaptin homology (AH) domain/BAR domain"/>
    <property type="match status" value="1"/>
</dbReference>
<evidence type="ECO:0000256" key="1">
    <source>
        <dbReference type="ARBA" id="ARBA00022468"/>
    </source>
</evidence>
<dbReference type="InterPro" id="IPR027267">
    <property type="entry name" value="AH/BAR_dom_sf"/>
</dbReference>
<dbReference type="InterPro" id="IPR004148">
    <property type="entry name" value="BAR_dom"/>
</dbReference>
<feature type="domain" description="BAR" evidence="2">
    <location>
        <begin position="1"/>
        <end position="115"/>
    </location>
</feature>